<sequence length="178" mass="20932">MCRYAMTAYKPHYACFDCQKTFKRRLWVDIRKGTNVDTAAKCPQCGNIMANMGKDFEAPKKGDNKAWQHIKDLFVVGITWHSCGCSGPGYIPKDKTALLLYFEEIIQNYQKELLFWRSRIEPETKQDKIKDEQRNWQKLYTVKPNRKKEMVTNQEGIDYWIGKIKDVEVVILKIKEGK</sequence>
<organism evidence="1 2">
    <name type="scientific">Myroides odoratus</name>
    <name type="common">Flavobacterium odoratum</name>
    <dbReference type="NCBI Taxonomy" id="256"/>
    <lineage>
        <taxon>Bacteria</taxon>
        <taxon>Pseudomonadati</taxon>
        <taxon>Bacteroidota</taxon>
        <taxon>Flavobacteriia</taxon>
        <taxon>Flavobacteriales</taxon>
        <taxon>Flavobacteriaceae</taxon>
        <taxon>Myroides</taxon>
    </lineage>
</organism>
<accession>A0A378RM36</accession>
<evidence type="ECO:0000313" key="2">
    <source>
        <dbReference type="Proteomes" id="UP000255024"/>
    </source>
</evidence>
<dbReference type="AlphaFoldDB" id="A0A378RM36"/>
<keyword evidence="2" id="KW-1185">Reference proteome</keyword>
<dbReference type="Proteomes" id="UP000255024">
    <property type="component" value="Unassembled WGS sequence"/>
</dbReference>
<gene>
    <name evidence="1" type="ORF">NCTC11179_00876</name>
</gene>
<evidence type="ECO:0000313" key="1">
    <source>
        <dbReference type="EMBL" id="STZ27341.1"/>
    </source>
</evidence>
<reference evidence="1 2" key="1">
    <citation type="submission" date="2018-06" db="EMBL/GenBank/DDBJ databases">
        <authorList>
            <consortium name="Pathogen Informatics"/>
            <person name="Doyle S."/>
        </authorList>
    </citation>
    <scope>NUCLEOTIDE SEQUENCE [LARGE SCALE GENOMIC DNA]</scope>
    <source>
        <strain evidence="1 2">NCTC11179</strain>
    </source>
</reference>
<protein>
    <submittedName>
        <fullName evidence="1">Uncharacterized protein</fullName>
    </submittedName>
</protein>
<dbReference type="RefSeq" id="WP_115090296.1">
    <property type="nucleotide sequence ID" value="NZ_JANUEE010000004.1"/>
</dbReference>
<name>A0A378RM36_MYROD</name>
<dbReference type="EMBL" id="UGQL01000001">
    <property type="protein sequence ID" value="STZ27341.1"/>
    <property type="molecule type" value="Genomic_DNA"/>
</dbReference>
<proteinExistence type="predicted"/>